<feature type="transmembrane region" description="Helical" evidence="5">
    <location>
        <begin position="232"/>
        <end position="250"/>
    </location>
</feature>
<evidence type="ECO:0000256" key="3">
    <source>
        <dbReference type="ARBA" id="ARBA00022989"/>
    </source>
</evidence>
<evidence type="ECO:0000256" key="2">
    <source>
        <dbReference type="ARBA" id="ARBA00022692"/>
    </source>
</evidence>
<keyword evidence="3 5" id="KW-1133">Transmembrane helix</keyword>
<keyword evidence="4 5" id="KW-0472">Membrane</keyword>
<accession>A0A6G0WBI2</accession>
<feature type="transmembrane region" description="Helical" evidence="5">
    <location>
        <begin position="54"/>
        <end position="71"/>
    </location>
</feature>
<dbReference type="PANTHER" id="PTHR21576:SF158">
    <property type="entry name" value="RIBOSOMAL RNA-PROCESSING PROTEIN 12-LIKE CONSERVED DOMAIN-CONTAINING PROTEIN"/>
    <property type="match status" value="1"/>
</dbReference>
<feature type="transmembrane region" description="Helical" evidence="5">
    <location>
        <begin position="270"/>
        <end position="289"/>
    </location>
</feature>
<name>A0A6G0WBI2_9STRA</name>
<feature type="transmembrane region" description="Helical" evidence="5">
    <location>
        <begin position="394"/>
        <end position="416"/>
    </location>
</feature>
<proteinExistence type="predicted"/>
<dbReference type="AlphaFoldDB" id="A0A6G0WBI2"/>
<evidence type="ECO:0000313" key="8">
    <source>
        <dbReference type="Proteomes" id="UP000481153"/>
    </source>
</evidence>
<keyword evidence="8" id="KW-1185">Reference proteome</keyword>
<evidence type="ECO:0000256" key="5">
    <source>
        <dbReference type="SAM" id="Phobius"/>
    </source>
</evidence>
<feature type="transmembrane region" description="Helical" evidence="5">
    <location>
        <begin position="324"/>
        <end position="346"/>
    </location>
</feature>
<dbReference type="GO" id="GO:0016020">
    <property type="term" value="C:membrane"/>
    <property type="evidence" value="ECO:0007669"/>
    <property type="project" value="UniProtKB-SubCell"/>
</dbReference>
<feature type="transmembrane region" description="Helical" evidence="5">
    <location>
        <begin position="301"/>
        <end position="318"/>
    </location>
</feature>
<dbReference type="InterPro" id="IPR011701">
    <property type="entry name" value="MFS"/>
</dbReference>
<dbReference type="Gene3D" id="1.20.1250.20">
    <property type="entry name" value="MFS general substrate transporter like domains"/>
    <property type="match status" value="2"/>
</dbReference>
<organism evidence="7 8">
    <name type="scientific">Aphanomyces euteiches</name>
    <dbReference type="NCBI Taxonomy" id="100861"/>
    <lineage>
        <taxon>Eukaryota</taxon>
        <taxon>Sar</taxon>
        <taxon>Stramenopiles</taxon>
        <taxon>Oomycota</taxon>
        <taxon>Saprolegniomycetes</taxon>
        <taxon>Saprolegniales</taxon>
        <taxon>Verrucalvaceae</taxon>
        <taxon>Aphanomyces</taxon>
    </lineage>
</organism>
<dbReference type="PROSITE" id="PS50850">
    <property type="entry name" value="MFS"/>
    <property type="match status" value="1"/>
</dbReference>
<dbReference type="VEuPathDB" id="FungiDB:AeMF1_005832"/>
<feature type="transmembrane region" description="Helical" evidence="5">
    <location>
        <begin position="78"/>
        <end position="96"/>
    </location>
</feature>
<dbReference type="GO" id="GO:0022857">
    <property type="term" value="F:transmembrane transporter activity"/>
    <property type="evidence" value="ECO:0007669"/>
    <property type="project" value="InterPro"/>
</dbReference>
<evidence type="ECO:0000256" key="4">
    <source>
        <dbReference type="ARBA" id="ARBA00023136"/>
    </source>
</evidence>
<dbReference type="Pfam" id="PF07690">
    <property type="entry name" value="MFS_1"/>
    <property type="match status" value="2"/>
</dbReference>
<sequence>MSPCQTEDMEPGRKAVSVAVASLIIFTLGSAYAVSAWNNEVKDMLHMTQTEITTVTSCFTFGQYMAILGGFFNDHFGVRWSTISSAISLAVLYWTAATLVNSPTAPHWWLAVVFGFIGVSHAFPSIAAISATEGLYGKAHRGKVMGVLSASFSGGGAVFAVVYHRWFDHQVSAYFTFLAYAFFAVCLVGAITFKPTVHPKETDLPSTQPDEVTPLQANDDITLLPLLRTSRFWYLFVSVLVGVGAPLFVMNNLSFLVESNHGDMSQVSTLVLIFSLVNLLGRFVMGAVSDAFVSTIPRSRFLSGSIAFVGVTQLLFIVVPVTYIVVPVVLTGFAEGCIFGLFPVLIRELFGARHFGKNYGLIGLANAVGFPLILGPLSSALYRLQLTPGTEKCFGSSCFMPMFFITATLSVIAFVCSTRLR</sequence>
<dbReference type="EMBL" id="VJMJ01000266">
    <property type="protein sequence ID" value="KAF0724635.1"/>
    <property type="molecule type" value="Genomic_DNA"/>
</dbReference>
<keyword evidence="2 5" id="KW-0812">Transmembrane</keyword>
<evidence type="ECO:0000256" key="1">
    <source>
        <dbReference type="ARBA" id="ARBA00004141"/>
    </source>
</evidence>
<dbReference type="PANTHER" id="PTHR21576">
    <property type="entry name" value="UNCHARACTERIZED NODULIN-LIKE PROTEIN"/>
    <property type="match status" value="1"/>
</dbReference>
<dbReference type="InterPro" id="IPR036259">
    <property type="entry name" value="MFS_trans_sf"/>
</dbReference>
<reference evidence="7 8" key="1">
    <citation type="submission" date="2019-07" db="EMBL/GenBank/DDBJ databases">
        <title>Genomics analysis of Aphanomyces spp. identifies a new class of oomycete effector associated with host adaptation.</title>
        <authorList>
            <person name="Gaulin E."/>
        </authorList>
    </citation>
    <scope>NUCLEOTIDE SEQUENCE [LARGE SCALE GENOMIC DNA]</scope>
    <source>
        <strain evidence="7 8">ATCC 201684</strain>
    </source>
</reference>
<feature type="transmembrane region" description="Helical" evidence="5">
    <location>
        <begin position="172"/>
        <end position="193"/>
    </location>
</feature>
<protein>
    <recommendedName>
        <fullName evidence="6">Major facilitator superfamily (MFS) profile domain-containing protein</fullName>
    </recommendedName>
</protein>
<feature type="transmembrane region" description="Helical" evidence="5">
    <location>
        <begin position="358"/>
        <end position="382"/>
    </location>
</feature>
<comment type="caution">
    <text evidence="7">The sequence shown here is derived from an EMBL/GenBank/DDBJ whole genome shotgun (WGS) entry which is preliminary data.</text>
</comment>
<dbReference type="InterPro" id="IPR020846">
    <property type="entry name" value="MFS_dom"/>
</dbReference>
<dbReference type="Proteomes" id="UP000481153">
    <property type="component" value="Unassembled WGS sequence"/>
</dbReference>
<feature type="transmembrane region" description="Helical" evidence="5">
    <location>
        <begin position="108"/>
        <end position="132"/>
    </location>
</feature>
<evidence type="ECO:0000259" key="6">
    <source>
        <dbReference type="PROSITE" id="PS50850"/>
    </source>
</evidence>
<gene>
    <name evidence="7" type="ORF">Ae201684_016701</name>
</gene>
<comment type="subcellular location">
    <subcellularLocation>
        <location evidence="1">Membrane</location>
        <topology evidence="1">Multi-pass membrane protein</topology>
    </subcellularLocation>
</comment>
<dbReference type="SUPFAM" id="SSF103473">
    <property type="entry name" value="MFS general substrate transporter"/>
    <property type="match status" value="1"/>
</dbReference>
<feature type="transmembrane region" description="Helical" evidence="5">
    <location>
        <begin position="144"/>
        <end position="166"/>
    </location>
</feature>
<feature type="domain" description="Major facilitator superfamily (MFS) profile" evidence="6">
    <location>
        <begin position="230"/>
        <end position="421"/>
    </location>
</feature>
<evidence type="ECO:0000313" key="7">
    <source>
        <dbReference type="EMBL" id="KAF0724635.1"/>
    </source>
</evidence>
<feature type="transmembrane region" description="Helical" evidence="5">
    <location>
        <begin position="15"/>
        <end position="34"/>
    </location>
</feature>